<accession>A0A561E1I2</accession>
<dbReference type="SUPFAM" id="SSF53474">
    <property type="entry name" value="alpha/beta-Hydrolases"/>
    <property type="match status" value="1"/>
</dbReference>
<organism evidence="2 3">
    <name type="scientific">Rudaeicoccus suwonensis</name>
    <dbReference type="NCBI Taxonomy" id="657409"/>
    <lineage>
        <taxon>Bacteria</taxon>
        <taxon>Bacillati</taxon>
        <taxon>Actinomycetota</taxon>
        <taxon>Actinomycetes</taxon>
        <taxon>Micrococcales</taxon>
        <taxon>Dermacoccaceae</taxon>
        <taxon>Rudaeicoccus</taxon>
    </lineage>
</organism>
<dbReference type="InterPro" id="IPR029058">
    <property type="entry name" value="AB_hydrolase_fold"/>
</dbReference>
<comment type="caution">
    <text evidence="2">The sequence shown here is derived from an EMBL/GenBank/DDBJ whole genome shotgun (WGS) entry which is preliminary data.</text>
</comment>
<dbReference type="InterPro" id="IPR026555">
    <property type="entry name" value="NSL3/Tex30"/>
</dbReference>
<dbReference type="InterPro" id="IPR046879">
    <property type="entry name" value="KANL3/Tex30_Abhydrolase"/>
</dbReference>
<keyword evidence="3" id="KW-1185">Reference proteome</keyword>
<dbReference type="Pfam" id="PF20408">
    <property type="entry name" value="Abhydrolase_11"/>
    <property type="match status" value="1"/>
</dbReference>
<dbReference type="RefSeq" id="WP_246104693.1">
    <property type="nucleotide sequence ID" value="NZ_VIVQ01000003.1"/>
</dbReference>
<evidence type="ECO:0000259" key="1">
    <source>
        <dbReference type="Pfam" id="PF20408"/>
    </source>
</evidence>
<dbReference type="PANTHER" id="PTHR13136">
    <property type="entry name" value="TESTIS DEVELOPMENT PROTEIN PRTD"/>
    <property type="match status" value="1"/>
</dbReference>
<protein>
    <recommendedName>
        <fullName evidence="1">KANL3/Tex30 alpha/beta hydrolase-like domain-containing protein</fullName>
    </recommendedName>
</protein>
<evidence type="ECO:0000313" key="2">
    <source>
        <dbReference type="EMBL" id="TWE09452.1"/>
    </source>
</evidence>
<name>A0A561E1I2_9MICO</name>
<feature type="domain" description="KANL3/Tex30 alpha/beta hydrolase-like" evidence="1">
    <location>
        <begin position="26"/>
        <end position="197"/>
    </location>
</feature>
<gene>
    <name evidence="2" type="ORF">BKA23_3155</name>
</gene>
<evidence type="ECO:0000313" key="3">
    <source>
        <dbReference type="Proteomes" id="UP000318297"/>
    </source>
</evidence>
<dbReference type="Gene3D" id="3.40.50.1820">
    <property type="entry name" value="alpha/beta hydrolase"/>
    <property type="match status" value="1"/>
</dbReference>
<dbReference type="PANTHER" id="PTHR13136:SF11">
    <property type="entry name" value="TESTIS-EXPRESSED PROTEIN 30"/>
    <property type="match status" value="1"/>
</dbReference>
<sequence length="210" mass="21965">MTLRVREIATPAGMARAHVERALTAKGTVILGHGAGGGVDAPDLVSLRRLVADGWCYVRVEQPWRVAGRRIATPPKTLDAAWVPVVEALTNGRWALPRPLVVGGRSAGARVACRTAATVVADAVLALSFPLHPPGSPEKSRAHEAALVLDSGMPLCVIQGGRDPFGRPEEVRAALGDGVEVRSVRGDHSFAAHPEDAFDAASAWLSTIGG</sequence>
<dbReference type="AlphaFoldDB" id="A0A561E1I2"/>
<dbReference type="Proteomes" id="UP000318297">
    <property type="component" value="Unassembled WGS sequence"/>
</dbReference>
<proteinExistence type="predicted"/>
<dbReference type="EMBL" id="VIVQ01000003">
    <property type="protein sequence ID" value="TWE09452.1"/>
    <property type="molecule type" value="Genomic_DNA"/>
</dbReference>
<reference evidence="2 3" key="1">
    <citation type="submission" date="2019-06" db="EMBL/GenBank/DDBJ databases">
        <title>Sequencing the genomes of 1000 actinobacteria strains.</title>
        <authorList>
            <person name="Klenk H.-P."/>
        </authorList>
    </citation>
    <scope>NUCLEOTIDE SEQUENCE [LARGE SCALE GENOMIC DNA]</scope>
    <source>
        <strain evidence="2 3">DSM 19560</strain>
    </source>
</reference>